<proteinExistence type="inferred from homology"/>
<name>A0A6A2ZZY1_HIBSY</name>
<dbReference type="PANTHER" id="PTHR42898:SF98">
    <property type="entry name" value="ROSSMANN-FOLD SUPERFAMILY PROTEIN, PUTATIVE-RELATED"/>
    <property type="match status" value="1"/>
</dbReference>
<dbReference type="PRINTS" id="PR00081">
    <property type="entry name" value="GDHRDH"/>
</dbReference>
<evidence type="ECO:0000256" key="2">
    <source>
        <dbReference type="ARBA" id="ARBA00023002"/>
    </source>
</evidence>
<evidence type="ECO:0000256" key="3">
    <source>
        <dbReference type="ARBA" id="ARBA00025714"/>
    </source>
</evidence>
<dbReference type="InterPro" id="IPR045000">
    <property type="entry name" value="TR"/>
</dbReference>
<dbReference type="PRINTS" id="PR00080">
    <property type="entry name" value="SDRFAMILY"/>
</dbReference>
<keyword evidence="5" id="KW-1185">Reference proteome</keyword>
<keyword evidence="1" id="KW-0521">NADP</keyword>
<dbReference type="InterPro" id="IPR036291">
    <property type="entry name" value="NAD(P)-bd_dom_sf"/>
</dbReference>
<dbReference type="GO" id="GO:0016491">
    <property type="term" value="F:oxidoreductase activity"/>
    <property type="evidence" value="ECO:0007669"/>
    <property type="project" value="UniProtKB-KW"/>
</dbReference>
<protein>
    <submittedName>
        <fullName evidence="4">Tropinone reductase-like protein</fullName>
    </submittedName>
</protein>
<dbReference type="PROSITE" id="PS00061">
    <property type="entry name" value="ADH_SHORT"/>
    <property type="match status" value="1"/>
</dbReference>
<comment type="caution">
    <text evidence="4">The sequence shown here is derived from an EMBL/GenBank/DDBJ whole genome shotgun (WGS) entry which is preliminary data.</text>
</comment>
<dbReference type="InterPro" id="IPR002347">
    <property type="entry name" value="SDR_fam"/>
</dbReference>
<dbReference type="Gene3D" id="3.40.50.720">
    <property type="entry name" value="NAD(P)-binding Rossmann-like Domain"/>
    <property type="match status" value="1"/>
</dbReference>
<evidence type="ECO:0000313" key="4">
    <source>
        <dbReference type="EMBL" id="KAE8696662.1"/>
    </source>
</evidence>
<dbReference type="PANTHER" id="PTHR42898">
    <property type="entry name" value="TROPINONE REDUCTASE"/>
    <property type="match status" value="1"/>
</dbReference>
<comment type="similarity">
    <text evidence="3">Belongs to the short-chain dehydrogenases/reductases (SDR) family. SDR65C subfamily.</text>
</comment>
<accession>A0A6A2ZZY1</accession>
<sequence>MARDSTSSLSQWSLKGTTALVTGGTKGIGLAIVEELAALGATVYTCSRNQNQLNECLQQWKMKGFQVFGSVCDATSPAERETLISKVSSMFEAKLNILINNVGTNIWKPTEKYTSKEVSTMWSTNFESAFNFCQLAYPLLKASGSGSIVFVSSVAGVFSINLGSIYGSTKGAMNELTKELACEWAKDNIRTNCVAPWFIRTPLTEPVLSSSKFMEAVISRTPMGRLGEPEEVAHLVAFLCLPASSFITGQIICADGGLTANGFFFPRSDL</sequence>
<dbReference type="SUPFAM" id="SSF51735">
    <property type="entry name" value="NAD(P)-binding Rossmann-fold domains"/>
    <property type="match status" value="1"/>
</dbReference>
<keyword evidence="2" id="KW-0560">Oxidoreductase</keyword>
<dbReference type="FunFam" id="3.40.50.720:FF:000084">
    <property type="entry name" value="Short-chain dehydrogenase reductase"/>
    <property type="match status" value="1"/>
</dbReference>
<dbReference type="OrthoDB" id="417891at2759"/>
<dbReference type="Pfam" id="PF13561">
    <property type="entry name" value="adh_short_C2"/>
    <property type="match status" value="1"/>
</dbReference>
<dbReference type="EMBL" id="VEPZ02001061">
    <property type="protein sequence ID" value="KAE8696662.1"/>
    <property type="molecule type" value="Genomic_DNA"/>
</dbReference>
<evidence type="ECO:0000256" key="1">
    <source>
        <dbReference type="ARBA" id="ARBA00022857"/>
    </source>
</evidence>
<dbReference type="InterPro" id="IPR020904">
    <property type="entry name" value="Sc_DH/Rdtase_CS"/>
</dbReference>
<dbReference type="AlphaFoldDB" id="A0A6A2ZZY1"/>
<gene>
    <name evidence="4" type="ORF">F3Y22_tig00110652pilonHSYRG00040</name>
</gene>
<dbReference type="Proteomes" id="UP000436088">
    <property type="component" value="Unassembled WGS sequence"/>
</dbReference>
<evidence type="ECO:0000313" key="5">
    <source>
        <dbReference type="Proteomes" id="UP000436088"/>
    </source>
</evidence>
<reference evidence="4" key="1">
    <citation type="submission" date="2019-09" db="EMBL/GenBank/DDBJ databases">
        <title>Draft genome information of white flower Hibiscus syriacus.</title>
        <authorList>
            <person name="Kim Y.-M."/>
        </authorList>
    </citation>
    <scope>NUCLEOTIDE SEQUENCE [LARGE SCALE GENOMIC DNA]</scope>
    <source>
        <strain evidence="4">YM2019G1</strain>
    </source>
</reference>
<organism evidence="4 5">
    <name type="scientific">Hibiscus syriacus</name>
    <name type="common">Rose of Sharon</name>
    <dbReference type="NCBI Taxonomy" id="106335"/>
    <lineage>
        <taxon>Eukaryota</taxon>
        <taxon>Viridiplantae</taxon>
        <taxon>Streptophyta</taxon>
        <taxon>Embryophyta</taxon>
        <taxon>Tracheophyta</taxon>
        <taxon>Spermatophyta</taxon>
        <taxon>Magnoliopsida</taxon>
        <taxon>eudicotyledons</taxon>
        <taxon>Gunneridae</taxon>
        <taxon>Pentapetalae</taxon>
        <taxon>rosids</taxon>
        <taxon>malvids</taxon>
        <taxon>Malvales</taxon>
        <taxon>Malvaceae</taxon>
        <taxon>Malvoideae</taxon>
        <taxon>Hibiscus</taxon>
    </lineage>
</organism>